<feature type="transmembrane region" description="Helical" evidence="7">
    <location>
        <begin position="500"/>
        <end position="527"/>
    </location>
</feature>
<feature type="transmembrane region" description="Helical" evidence="7">
    <location>
        <begin position="282"/>
        <end position="302"/>
    </location>
</feature>
<evidence type="ECO:0000256" key="4">
    <source>
        <dbReference type="ARBA" id="ARBA00022989"/>
    </source>
</evidence>
<keyword evidence="10" id="KW-1185">Reference proteome</keyword>
<dbReference type="GO" id="GO:0016020">
    <property type="term" value="C:membrane"/>
    <property type="evidence" value="ECO:0007669"/>
    <property type="project" value="UniProtKB-SubCell"/>
</dbReference>
<dbReference type="GO" id="GO:0022857">
    <property type="term" value="F:transmembrane transporter activity"/>
    <property type="evidence" value="ECO:0007669"/>
    <property type="project" value="InterPro"/>
</dbReference>
<organism evidence="9 10">
    <name type="scientific">Puccinia sorghi</name>
    <dbReference type="NCBI Taxonomy" id="27349"/>
    <lineage>
        <taxon>Eukaryota</taxon>
        <taxon>Fungi</taxon>
        <taxon>Dikarya</taxon>
        <taxon>Basidiomycota</taxon>
        <taxon>Pucciniomycotina</taxon>
        <taxon>Pucciniomycetes</taxon>
        <taxon>Pucciniales</taxon>
        <taxon>Pucciniaceae</taxon>
        <taxon>Puccinia</taxon>
    </lineage>
</organism>
<evidence type="ECO:0000256" key="5">
    <source>
        <dbReference type="ARBA" id="ARBA00023136"/>
    </source>
</evidence>
<comment type="caution">
    <text evidence="9">The sequence shown here is derived from an EMBL/GenBank/DDBJ whole genome shotgun (WGS) entry which is preliminary data.</text>
</comment>
<feature type="transmembrane region" description="Helical" evidence="7">
    <location>
        <begin position="435"/>
        <end position="457"/>
    </location>
</feature>
<feature type="transmembrane region" description="Helical" evidence="7">
    <location>
        <begin position="548"/>
        <end position="569"/>
    </location>
</feature>
<dbReference type="PANTHER" id="PTHR23504">
    <property type="entry name" value="MAJOR FACILITATOR SUPERFAMILY DOMAIN-CONTAINING PROTEIN 10"/>
    <property type="match status" value="1"/>
</dbReference>
<evidence type="ECO:0000256" key="6">
    <source>
        <dbReference type="SAM" id="MobiDB-lite"/>
    </source>
</evidence>
<gene>
    <name evidence="9" type="ORF">VP01_1888g3</name>
</gene>
<feature type="transmembrane region" description="Helical" evidence="7">
    <location>
        <begin position="469"/>
        <end position="488"/>
    </location>
</feature>
<accession>A0A0L6VD45</accession>
<dbReference type="InterPro" id="IPR020846">
    <property type="entry name" value="MFS_dom"/>
</dbReference>
<dbReference type="SUPFAM" id="SSF103473">
    <property type="entry name" value="MFS general substrate transporter"/>
    <property type="match status" value="1"/>
</dbReference>
<dbReference type="InterPro" id="IPR036259">
    <property type="entry name" value="MFS_trans_sf"/>
</dbReference>
<dbReference type="OrthoDB" id="419616at2759"/>
<dbReference type="Proteomes" id="UP000037035">
    <property type="component" value="Unassembled WGS sequence"/>
</dbReference>
<dbReference type="Pfam" id="PF07690">
    <property type="entry name" value="MFS_1"/>
    <property type="match status" value="1"/>
</dbReference>
<proteinExistence type="predicted"/>
<feature type="transmembrane region" description="Helical" evidence="7">
    <location>
        <begin position="203"/>
        <end position="220"/>
    </location>
</feature>
<evidence type="ECO:0000313" key="10">
    <source>
        <dbReference type="Proteomes" id="UP000037035"/>
    </source>
</evidence>
<dbReference type="InterPro" id="IPR011701">
    <property type="entry name" value="MFS"/>
</dbReference>
<evidence type="ECO:0000313" key="9">
    <source>
        <dbReference type="EMBL" id="KNZ58649.1"/>
    </source>
</evidence>
<feature type="transmembrane region" description="Helical" evidence="7">
    <location>
        <begin position="581"/>
        <end position="600"/>
    </location>
</feature>
<dbReference type="PROSITE" id="PS50850">
    <property type="entry name" value="MFS"/>
    <property type="match status" value="1"/>
</dbReference>
<evidence type="ECO:0000256" key="3">
    <source>
        <dbReference type="ARBA" id="ARBA00022692"/>
    </source>
</evidence>
<feature type="domain" description="Major facilitator superfamily (MFS) profile" evidence="8">
    <location>
        <begin position="125"/>
        <end position="605"/>
    </location>
</feature>
<protein>
    <recommendedName>
        <fullName evidence="8">Major facilitator superfamily (MFS) profile domain-containing protein</fullName>
    </recommendedName>
</protein>
<feature type="compositionally biased region" description="Polar residues" evidence="6">
    <location>
        <begin position="641"/>
        <end position="651"/>
    </location>
</feature>
<evidence type="ECO:0000256" key="7">
    <source>
        <dbReference type="SAM" id="Phobius"/>
    </source>
</evidence>
<keyword evidence="4 7" id="KW-1133">Transmembrane helix</keyword>
<name>A0A0L6VD45_9BASI</name>
<keyword evidence="3 7" id="KW-0812">Transmembrane</keyword>
<dbReference type="AlphaFoldDB" id="A0A0L6VD45"/>
<dbReference type="VEuPathDB" id="FungiDB:VP01_1888g3"/>
<evidence type="ECO:0000256" key="2">
    <source>
        <dbReference type="ARBA" id="ARBA00022448"/>
    </source>
</evidence>
<dbReference type="Gene3D" id="1.20.1250.20">
    <property type="entry name" value="MFS general substrate transporter like domains"/>
    <property type="match status" value="1"/>
</dbReference>
<sequence length="651" mass="71168">MAHWGHPSERGACSFKQPHVSESQTVFGGEKHLTIRFPAPNKIKDVFAGLNLGIGDDTGRVESRLGASSRPEPAVNPLLLVFVVVGPFLQNHTPTPLPFKQIFVLCVMRLTGQARVVHRHLSVHQVRVTTSNSFLLYFNQGKMVEDLDIVARTEVGTYAGLIESESVCAGTILDRYVFPPPPPSKKTVLFWGRLSDRIGRKPVLLSGLMGLSLGIIAFGLQRTFIGLVLARSFAGAMNGNIAVVKVYRRSLSSISLAEITDDSNKARHSHYPFFSLSRAFPLLPLCWALGLMIGPTIGGYTAEAARQYPHSIFNKYTFFSTYPYFIPCFLAGLLNLVALVLGALFLEETLPSKTSKAQKRSSVGFDDENGVENRERFDPVERSPALLDLLTRHVVTLLVSFAFMALENSAWMAIIPLFSYTRVENGGLGLSLDQIGMTLSSNGVVALVVQSIIFPILHRRLGAVHLHRITRLTSPIAFIGLPMVRTISCLFPDRSMATSVSIIGIIIVIAIKGIGNMTIVCMTLLINDSAPNHAALGSLNGLGQSVASFSRAISPFVVGKLFSVSLAAGKTPHPLFFQKDLIWYYLTLVSLVGYSTTWMINTPQKQPPQGQPERQPLLDSTDDTVSGPTSRRGEQEPLITNPESSVQHYGS</sequence>
<comment type="subcellular location">
    <subcellularLocation>
        <location evidence="1">Membrane</location>
        <topology evidence="1">Multi-pass membrane protein</topology>
    </subcellularLocation>
</comment>
<evidence type="ECO:0000259" key="8">
    <source>
        <dbReference type="PROSITE" id="PS50850"/>
    </source>
</evidence>
<keyword evidence="2" id="KW-0813">Transport</keyword>
<dbReference type="EMBL" id="LAVV01006712">
    <property type="protein sequence ID" value="KNZ58649.1"/>
    <property type="molecule type" value="Genomic_DNA"/>
</dbReference>
<reference evidence="9 10" key="1">
    <citation type="submission" date="2015-08" db="EMBL/GenBank/DDBJ databases">
        <title>Next Generation Sequencing and Analysis of the Genome of Puccinia sorghi L Schw, the Causal Agent of Maize Common Rust.</title>
        <authorList>
            <person name="Rochi L."/>
            <person name="Burguener G."/>
            <person name="Darino M."/>
            <person name="Turjanski A."/>
            <person name="Kreff E."/>
            <person name="Dieguez M.J."/>
            <person name="Sacco F."/>
        </authorList>
    </citation>
    <scope>NUCLEOTIDE SEQUENCE [LARGE SCALE GENOMIC DNA]</scope>
    <source>
        <strain evidence="9 10">RO10H11247</strain>
    </source>
</reference>
<feature type="transmembrane region" description="Helical" evidence="7">
    <location>
        <begin position="322"/>
        <end position="346"/>
    </location>
</feature>
<keyword evidence="5 7" id="KW-0472">Membrane</keyword>
<evidence type="ECO:0000256" key="1">
    <source>
        <dbReference type="ARBA" id="ARBA00004141"/>
    </source>
</evidence>
<dbReference type="PANTHER" id="PTHR23504:SF15">
    <property type="entry name" value="MAJOR FACILITATOR SUPERFAMILY (MFS) PROFILE DOMAIN-CONTAINING PROTEIN"/>
    <property type="match status" value="1"/>
</dbReference>
<feature type="transmembrane region" description="Helical" evidence="7">
    <location>
        <begin position="394"/>
        <end position="415"/>
    </location>
</feature>
<feature type="region of interest" description="Disordered" evidence="6">
    <location>
        <begin position="603"/>
        <end position="651"/>
    </location>
</feature>